<dbReference type="GO" id="GO:0005975">
    <property type="term" value="P:carbohydrate metabolic process"/>
    <property type="evidence" value="ECO:0007669"/>
    <property type="project" value="InterPro"/>
</dbReference>
<dbReference type="Gene3D" id="3.20.110.20">
    <property type="match status" value="1"/>
</dbReference>
<dbReference type="PANTHER" id="PTHR36306">
    <property type="entry name" value="ALPHA-AMYLASE-RELATED-RELATED"/>
    <property type="match status" value="1"/>
</dbReference>
<evidence type="ECO:0000313" key="4">
    <source>
        <dbReference type="EMBL" id="OQX50883.1"/>
    </source>
</evidence>
<sequence length="400" mass="46175">MPRWWSFTQRPNFLMYDIALLLHIYQPPTQYPEILREIAETSYRPLMRVLKETPRARVTLNICGSLTEQLEHLGYQDILSDIRLLVEDGKVVLTGSAKYHPLLPKLPPQEIKHQIQLNQETNERLLGRFEPQGFFLPELAYTFHVGRLIEQMGFTWLIVEDLAFADEEHRRHDRIYGIEGTKLNVIFRDRLLSLGIAFGSHKSPESFLKSLEAKGEEGYSVLAMDGETFGHHHRGAMDLLMGLLSLPEINWLTVPSLLKKYETKREDVNVLPSTWGLMEVGPRQERIFPRWDNPDNPLHVKQWQLFYLALSVMMRCNADQEGYLMARAVFDKAVHSDQFFWAGGDPCWHPGMVERGASLLCRAVEQSPSAFPEEKEKARVLVREIVGLGKKLFGEKIILE</sequence>
<protein>
    <recommendedName>
        <fullName evidence="3">Glycoside hydrolase family 57 N-terminal domain-containing protein</fullName>
    </recommendedName>
</protein>
<dbReference type="SUPFAM" id="SSF88713">
    <property type="entry name" value="Glycoside hydrolase/deacetylase"/>
    <property type="match status" value="1"/>
</dbReference>
<dbReference type="InterPro" id="IPR011330">
    <property type="entry name" value="Glyco_hydro/deAcase_b/a-brl"/>
</dbReference>
<reference evidence="5" key="1">
    <citation type="submission" date="2017-03" db="EMBL/GenBank/DDBJ databases">
        <title>Novel pathways for hydrocarbon cycling and metabolic interdependencies in hydrothermal sediment communities.</title>
        <authorList>
            <person name="Dombrowski N."/>
            <person name="Seitz K."/>
            <person name="Teske A."/>
            <person name="Baker B."/>
        </authorList>
    </citation>
    <scope>NUCLEOTIDE SEQUENCE [LARGE SCALE GENOMIC DNA]</scope>
</reference>
<evidence type="ECO:0000256" key="1">
    <source>
        <dbReference type="ARBA" id="ARBA00006821"/>
    </source>
</evidence>
<dbReference type="GO" id="GO:0003824">
    <property type="term" value="F:catalytic activity"/>
    <property type="evidence" value="ECO:0007669"/>
    <property type="project" value="InterPro"/>
</dbReference>
<dbReference type="STRING" id="1968527.B5M47_02790"/>
<evidence type="ECO:0000259" key="3">
    <source>
        <dbReference type="Pfam" id="PF03065"/>
    </source>
</evidence>
<evidence type="ECO:0000313" key="5">
    <source>
        <dbReference type="Proteomes" id="UP000192520"/>
    </source>
</evidence>
<name>A0A1W9NZA9_UNCC3</name>
<comment type="similarity">
    <text evidence="1">Belongs to the glycosyl hydrolase 57 family.</text>
</comment>
<proteinExistence type="inferred from homology"/>
<comment type="caution">
    <text evidence="4">The sequence shown here is derived from an EMBL/GenBank/DDBJ whole genome shotgun (WGS) entry which is preliminary data.</text>
</comment>
<dbReference type="PANTHER" id="PTHR36306:SF1">
    <property type="entry name" value="ALPHA-AMYLASE-RELATED"/>
    <property type="match status" value="1"/>
</dbReference>
<gene>
    <name evidence="4" type="ORF">B5M47_02790</name>
</gene>
<dbReference type="InterPro" id="IPR052046">
    <property type="entry name" value="GH57_Enzymes"/>
</dbReference>
<accession>A0A1W9NZA9</accession>
<feature type="domain" description="Glycoside hydrolase family 57 N-terminal" evidence="3">
    <location>
        <begin position="26"/>
        <end position="233"/>
    </location>
</feature>
<dbReference type="Proteomes" id="UP000192520">
    <property type="component" value="Unassembled WGS sequence"/>
</dbReference>
<evidence type="ECO:0000256" key="2">
    <source>
        <dbReference type="ARBA" id="ARBA00023277"/>
    </source>
</evidence>
<organism evidence="4 5">
    <name type="scientific">candidate division CPR3 bacterium 4484_211</name>
    <dbReference type="NCBI Taxonomy" id="1968527"/>
    <lineage>
        <taxon>Bacteria</taxon>
        <taxon>Bacteria division CPR3</taxon>
    </lineage>
</organism>
<keyword evidence="2" id="KW-0119">Carbohydrate metabolism</keyword>
<dbReference type="Pfam" id="PF03065">
    <property type="entry name" value="Glyco_hydro_57"/>
    <property type="match status" value="1"/>
</dbReference>
<dbReference type="InterPro" id="IPR004300">
    <property type="entry name" value="Glyco_hydro_57_N"/>
</dbReference>
<dbReference type="AlphaFoldDB" id="A0A1W9NZA9"/>
<dbReference type="EMBL" id="MZGJ01000015">
    <property type="protein sequence ID" value="OQX50883.1"/>
    <property type="molecule type" value="Genomic_DNA"/>
</dbReference>